<keyword evidence="1" id="KW-0732">Signal</keyword>
<accession>A0A2G8L4H8</accession>
<evidence type="ECO:0000313" key="3">
    <source>
        <dbReference type="Proteomes" id="UP000230750"/>
    </source>
</evidence>
<organism evidence="2 3">
    <name type="scientific">Stichopus japonicus</name>
    <name type="common">Sea cucumber</name>
    <dbReference type="NCBI Taxonomy" id="307972"/>
    <lineage>
        <taxon>Eukaryota</taxon>
        <taxon>Metazoa</taxon>
        <taxon>Echinodermata</taxon>
        <taxon>Eleutherozoa</taxon>
        <taxon>Echinozoa</taxon>
        <taxon>Holothuroidea</taxon>
        <taxon>Aspidochirotacea</taxon>
        <taxon>Aspidochirotida</taxon>
        <taxon>Stichopodidae</taxon>
        <taxon>Apostichopus</taxon>
    </lineage>
</organism>
<dbReference type="Gene3D" id="2.60.120.380">
    <property type="match status" value="1"/>
</dbReference>
<gene>
    <name evidence="2" type="ORF">BSL78_07897</name>
</gene>
<comment type="caution">
    <text evidence="2">The sequence shown here is derived from an EMBL/GenBank/DDBJ whole genome shotgun (WGS) entry which is preliminary data.</text>
</comment>
<protein>
    <submittedName>
        <fullName evidence="2">Uncharacterized protein</fullName>
    </submittedName>
</protein>
<keyword evidence="3" id="KW-1185">Reference proteome</keyword>
<dbReference type="Proteomes" id="UP000230750">
    <property type="component" value="Unassembled WGS sequence"/>
</dbReference>
<dbReference type="EMBL" id="MRZV01000223">
    <property type="protein sequence ID" value="PIK55167.1"/>
    <property type="molecule type" value="Genomic_DNA"/>
</dbReference>
<feature type="chain" id="PRO_5013876590" evidence="1">
    <location>
        <begin position="20"/>
        <end position="314"/>
    </location>
</feature>
<proteinExistence type="predicted"/>
<name>A0A2G8L4H8_STIJA</name>
<evidence type="ECO:0000313" key="2">
    <source>
        <dbReference type="EMBL" id="PIK55167.1"/>
    </source>
</evidence>
<evidence type="ECO:0000256" key="1">
    <source>
        <dbReference type="SAM" id="SignalP"/>
    </source>
</evidence>
<dbReference type="AlphaFoldDB" id="A0A2G8L4H8"/>
<reference evidence="2 3" key="1">
    <citation type="journal article" date="2017" name="PLoS Biol.">
        <title>The sea cucumber genome provides insights into morphological evolution and visceral regeneration.</title>
        <authorList>
            <person name="Zhang X."/>
            <person name="Sun L."/>
            <person name="Yuan J."/>
            <person name="Sun Y."/>
            <person name="Gao Y."/>
            <person name="Zhang L."/>
            <person name="Li S."/>
            <person name="Dai H."/>
            <person name="Hamel J.F."/>
            <person name="Liu C."/>
            <person name="Yu Y."/>
            <person name="Liu S."/>
            <person name="Lin W."/>
            <person name="Guo K."/>
            <person name="Jin S."/>
            <person name="Xu P."/>
            <person name="Storey K.B."/>
            <person name="Huan P."/>
            <person name="Zhang T."/>
            <person name="Zhou Y."/>
            <person name="Zhang J."/>
            <person name="Lin C."/>
            <person name="Li X."/>
            <person name="Xing L."/>
            <person name="Huo D."/>
            <person name="Sun M."/>
            <person name="Wang L."/>
            <person name="Mercier A."/>
            <person name="Li F."/>
            <person name="Yang H."/>
            <person name="Xiang J."/>
        </authorList>
    </citation>
    <scope>NUCLEOTIDE SEQUENCE [LARGE SCALE GENOMIC DNA]</scope>
    <source>
        <strain evidence="2">Shaxun</strain>
        <tissue evidence="2">Muscle</tissue>
    </source>
</reference>
<dbReference type="OrthoDB" id="422728at2759"/>
<feature type="signal peptide" evidence="1">
    <location>
        <begin position="1"/>
        <end position="19"/>
    </location>
</feature>
<dbReference type="STRING" id="307972.A0A2G8L4H8"/>
<sequence>MNNQFAVLLLTSLFLTCSGDHGEEPDHIKLTLGESLTDQHASCMEYTYYSIEVADPCKDLRVKITQKSGEPNVYVGKSPNRYPHYLTLTWSSYNWGSEDLVISSWDPEFTVGTYYIGVHSFCSEEVHSGDNDARYDILVESVETTHPHSEIGLDGEISSNLDSNGYHYYRFCVPDTCTDIEVRLENCLDPNECPTSYAYPELLVSRSIVRPTVNDHAWKLADVSQRSVYLNHDDPEYFSGHHFVGVYGWCTPDDECPDKSTCGPCEYADGHQYRVSVITTPVTGDCVSRRTLEVCEGGGAISIDWKRSPFGYGT</sequence>